<gene>
    <name evidence="1" type="ORF">F6S87_02310</name>
</gene>
<accession>A0A6I5NGH4</accession>
<dbReference type="EMBL" id="VYSG01000001">
    <property type="protein sequence ID" value="NEG69473.1"/>
    <property type="molecule type" value="Genomic_DNA"/>
</dbReference>
<evidence type="ECO:0000313" key="1">
    <source>
        <dbReference type="EMBL" id="NEG69473.1"/>
    </source>
</evidence>
<keyword evidence="2" id="KW-1185">Reference proteome</keyword>
<proteinExistence type="predicted"/>
<evidence type="ECO:0000313" key="2">
    <source>
        <dbReference type="Proteomes" id="UP000469292"/>
    </source>
</evidence>
<reference evidence="1 2" key="1">
    <citation type="submission" date="2019-09" db="EMBL/GenBank/DDBJ databases">
        <title>Phylogenetic characterization of a novel taxon of the genus Bifidobacterium: Bifidobacterium choloepi sp. nov.</title>
        <authorList>
            <person name="Modesto M."/>
            <person name="Satti M."/>
        </authorList>
    </citation>
    <scope>NUCLEOTIDE SEQUENCE [LARGE SCALE GENOMIC DNA]</scope>
    <source>
        <strain evidence="1 2">BRDM6</strain>
    </source>
</reference>
<name>A0A6I5NGH4_9BIFI</name>
<organism evidence="1 2">
    <name type="scientific">Bifidobacterium choloepi</name>
    <dbReference type="NCBI Taxonomy" id="2614131"/>
    <lineage>
        <taxon>Bacteria</taxon>
        <taxon>Bacillati</taxon>
        <taxon>Actinomycetota</taxon>
        <taxon>Actinomycetes</taxon>
        <taxon>Bifidobacteriales</taxon>
        <taxon>Bifidobacteriaceae</taxon>
        <taxon>Bifidobacterium</taxon>
    </lineage>
</organism>
<dbReference type="Proteomes" id="UP000469292">
    <property type="component" value="Unassembled WGS sequence"/>
</dbReference>
<dbReference type="AlphaFoldDB" id="A0A6I5NGH4"/>
<dbReference type="RefSeq" id="WP_163227033.1">
    <property type="nucleotide sequence ID" value="NZ_VYSG01000001.1"/>
</dbReference>
<comment type="caution">
    <text evidence="1">The sequence shown here is derived from an EMBL/GenBank/DDBJ whole genome shotgun (WGS) entry which is preliminary data.</text>
</comment>
<sequence length="131" mass="14742">MQYLVLLLVVVVVVLIFALSGNRGVDKIEASFEDVTDEQYAILKDSLIEVVSKDEHIWNQVGLVSSIKPHGAKDTVRVLWFNKVIRNDSYGQIAIAQMFISKKTVKDHDLHVGDYVSLRLDAQRGASINFQ</sequence>
<protein>
    <submittedName>
        <fullName evidence="1">Uncharacterized protein</fullName>
    </submittedName>
</protein>